<reference evidence="3" key="1">
    <citation type="journal article" date="2015" name="PeerJ">
        <title>First genomic representation of candidate bacterial phylum KSB3 points to enhanced environmental sensing as a trigger of wastewater bulking.</title>
        <authorList>
            <person name="Sekiguchi Y."/>
            <person name="Ohashi A."/>
            <person name="Parks D.H."/>
            <person name="Yamauchi T."/>
            <person name="Tyson G.W."/>
            <person name="Hugenholtz P."/>
        </authorList>
    </citation>
    <scope>NUCLEOTIDE SEQUENCE [LARGE SCALE GENOMIC DNA]</scope>
</reference>
<proteinExistence type="predicted"/>
<dbReference type="GO" id="GO:1904680">
    <property type="term" value="F:peptide transmembrane transporter activity"/>
    <property type="evidence" value="ECO:0007669"/>
    <property type="project" value="TreeGrafter"/>
</dbReference>
<dbReference type="Proteomes" id="UP000030661">
    <property type="component" value="Unassembled WGS sequence"/>
</dbReference>
<feature type="chain" id="PRO_5001755372" evidence="1">
    <location>
        <begin position="22"/>
        <end position="582"/>
    </location>
</feature>
<sequence length="582" mass="65861">MKKFGSILCCFVFMFSVAASAEIKNPDTFIKVVYNTVRTLDPAVTYDTTSAQRVENVYEPLIRFDGVHTDQFVPCLATEVPSIENGGISADGKTYTFIIRKGVKFHEGGDLTPEDVEYSFERHMLLDPDGGPMWMMLEALTGEGTTRDADGNFIPEITEKIMNSVEVDGDKVILHLPKPYPPLLGILTKGWASIIDKEWAMEHGCWDGKPETAAQFNNPTAGKEPLFEIMNGTGAYKMKNWDKSIEFVFERFEEYWGPKPALKYAIVKTVAEWGTRKLMLLNGDADYVSVQEQYVSEMANLPGIVQVNVPQLAVGTVTFTQKVNPTANPNIGSGQLDGEGIPPDFFSDVNVRKAFMHAFDRDTFAEDILQGVSFVPTSIVIEGLPYHIEAPYYEFDLEKAAEYMKKAWDGQVWKKGFKMAITHNTGNLLRESIALMLAENIMALNPKFQIEVRGVDWRDYLVAAKEMMYPVWVLGWTADYPDPHNFTYTYMHSNGYYGSKSAYSNPEVDKLVDAGISEPDPVKRAEIYEKLQYLWYEEAIGLLISQTTVVRHYRDWVKGYALNALDDDGAEWLYQLRKEEVQ</sequence>
<dbReference type="eggNOG" id="COG0747">
    <property type="taxonomic scope" value="Bacteria"/>
</dbReference>
<dbReference type="InterPro" id="IPR039424">
    <property type="entry name" value="SBP_5"/>
</dbReference>
<dbReference type="Gene3D" id="3.40.190.10">
    <property type="entry name" value="Periplasmic binding protein-like II"/>
    <property type="match status" value="1"/>
</dbReference>
<dbReference type="HOGENOM" id="CLU_017028_7_2_0"/>
<dbReference type="EMBL" id="DF820465">
    <property type="protein sequence ID" value="GAK57095.1"/>
    <property type="molecule type" value="Genomic_DNA"/>
</dbReference>
<evidence type="ECO:0000313" key="3">
    <source>
        <dbReference type="EMBL" id="GAK57095.1"/>
    </source>
</evidence>
<dbReference type="Gene3D" id="3.90.76.10">
    <property type="entry name" value="Dipeptide-binding Protein, Domain 1"/>
    <property type="match status" value="1"/>
</dbReference>
<dbReference type="PIRSF" id="PIRSF002741">
    <property type="entry name" value="MppA"/>
    <property type="match status" value="1"/>
</dbReference>
<dbReference type="SUPFAM" id="SSF53850">
    <property type="entry name" value="Periplasmic binding protein-like II"/>
    <property type="match status" value="1"/>
</dbReference>
<dbReference type="Gene3D" id="3.10.105.10">
    <property type="entry name" value="Dipeptide-binding Protein, Domain 3"/>
    <property type="match status" value="1"/>
</dbReference>
<keyword evidence="4" id="KW-1185">Reference proteome</keyword>
<dbReference type="STRING" id="1499967.U27_04059"/>
<evidence type="ECO:0000256" key="1">
    <source>
        <dbReference type="SAM" id="SignalP"/>
    </source>
</evidence>
<feature type="signal peptide" evidence="1">
    <location>
        <begin position="1"/>
        <end position="21"/>
    </location>
</feature>
<name>A0A081BXP0_VECG1</name>
<dbReference type="GO" id="GO:0043190">
    <property type="term" value="C:ATP-binding cassette (ABC) transporter complex"/>
    <property type="evidence" value="ECO:0007669"/>
    <property type="project" value="InterPro"/>
</dbReference>
<feature type="domain" description="Solute-binding protein family 5" evidence="2">
    <location>
        <begin position="72"/>
        <end position="496"/>
    </location>
</feature>
<dbReference type="CDD" id="cd08512">
    <property type="entry name" value="PBP2_NikA_DppA_OppA_like_7"/>
    <property type="match status" value="1"/>
</dbReference>
<protein>
    <submittedName>
        <fullName evidence="3">Extracellular solute-binding protein family 5</fullName>
    </submittedName>
</protein>
<keyword evidence="1" id="KW-0732">Signal</keyword>
<accession>A0A081BXP0</accession>
<organism evidence="3">
    <name type="scientific">Vecturithrix granuli</name>
    <dbReference type="NCBI Taxonomy" id="1499967"/>
    <lineage>
        <taxon>Bacteria</taxon>
        <taxon>Candidatus Moduliflexota</taxon>
        <taxon>Candidatus Vecturitrichia</taxon>
        <taxon>Candidatus Vecturitrichales</taxon>
        <taxon>Candidatus Vecturitrichaceae</taxon>
        <taxon>Candidatus Vecturithrix</taxon>
    </lineage>
</organism>
<gene>
    <name evidence="3" type="ORF">U27_04059</name>
</gene>
<dbReference type="GO" id="GO:0015833">
    <property type="term" value="P:peptide transport"/>
    <property type="evidence" value="ECO:0007669"/>
    <property type="project" value="TreeGrafter"/>
</dbReference>
<dbReference type="Pfam" id="PF00496">
    <property type="entry name" value="SBP_bac_5"/>
    <property type="match status" value="1"/>
</dbReference>
<dbReference type="PANTHER" id="PTHR30290">
    <property type="entry name" value="PERIPLASMIC BINDING COMPONENT OF ABC TRANSPORTER"/>
    <property type="match status" value="1"/>
</dbReference>
<dbReference type="GO" id="GO:0042597">
    <property type="term" value="C:periplasmic space"/>
    <property type="evidence" value="ECO:0007669"/>
    <property type="project" value="UniProtKB-ARBA"/>
</dbReference>
<evidence type="ECO:0000313" key="4">
    <source>
        <dbReference type="Proteomes" id="UP000030661"/>
    </source>
</evidence>
<evidence type="ECO:0000259" key="2">
    <source>
        <dbReference type="Pfam" id="PF00496"/>
    </source>
</evidence>
<dbReference type="InterPro" id="IPR000914">
    <property type="entry name" value="SBP_5_dom"/>
</dbReference>
<dbReference type="PANTHER" id="PTHR30290:SF34">
    <property type="entry name" value="ABC TRANSPORTER, PERIPLASMIC OLIGO-PEPTIDE BINDING PROTEIN, PUTATIVE-RELATED"/>
    <property type="match status" value="1"/>
</dbReference>
<dbReference type="InterPro" id="IPR030678">
    <property type="entry name" value="Peptide/Ni-bd"/>
</dbReference>
<dbReference type="AlphaFoldDB" id="A0A081BXP0"/>